<dbReference type="Gene3D" id="3.20.20.140">
    <property type="entry name" value="Metal-dependent hydrolases"/>
    <property type="match status" value="1"/>
</dbReference>
<evidence type="ECO:0000313" key="5">
    <source>
        <dbReference type="EMBL" id="RGU34577.1"/>
    </source>
</evidence>
<dbReference type="GO" id="GO:0016757">
    <property type="term" value="F:glycosyltransferase activity"/>
    <property type="evidence" value="ECO:0007669"/>
    <property type="project" value="UniProtKB-KW"/>
</dbReference>
<dbReference type="PROSITE" id="PS51365">
    <property type="entry name" value="RENAL_DIPEPTIDASE_2"/>
    <property type="match status" value="1"/>
</dbReference>
<evidence type="ECO:0000313" key="8">
    <source>
        <dbReference type="Proteomes" id="UP000284022"/>
    </source>
</evidence>
<dbReference type="AlphaFoldDB" id="A0A173WUY8"/>
<dbReference type="EC" id="2.4.2.-" evidence="2"/>
<evidence type="ECO:0000313" key="3">
    <source>
        <dbReference type="EMBL" id="MDC1796007.1"/>
    </source>
</evidence>
<evidence type="ECO:0000313" key="2">
    <source>
        <dbReference type="EMBL" id="CUP32333.1"/>
    </source>
</evidence>
<dbReference type="EMBL" id="JAQNRK010000023">
    <property type="protein sequence ID" value="MDC1796007.1"/>
    <property type="molecule type" value="Genomic_DNA"/>
</dbReference>
<keyword evidence="2" id="KW-0315">Glutamine amidotransferase</keyword>
<evidence type="ECO:0000313" key="7">
    <source>
        <dbReference type="Proteomes" id="UP000260874"/>
    </source>
</evidence>
<organism evidence="2 6">
    <name type="scientific">Bacteroides uniformis</name>
    <dbReference type="NCBI Taxonomy" id="820"/>
    <lineage>
        <taxon>Bacteria</taxon>
        <taxon>Pseudomonadati</taxon>
        <taxon>Bacteroidota</taxon>
        <taxon>Bacteroidia</taxon>
        <taxon>Bacteroidales</taxon>
        <taxon>Bacteroidaceae</taxon>
        <taxon>Bacteroides</taxon>
    </lineage>
</organism>
<evidence type="ECO:0000256" key="1">
    <source>
        <dbReference type="SAM" id="SignalP"/>
    </source>
</evidence>
<dbReference type="CDD" id="cd01745">
    <property type="entry name" value="GATase1_2"/>
    <property type="match status" value="1"/>
</dbReference>
<protein>
    <submittedName>
        <fullName evidence="4">Fused gamma-glutamyl-gamma-aminobutyrate hydrolase/peptidase</fullName>
    </submittedName>
    <submittedName>
        <fullName evidence="3">Gamma-glutamyl-gamma-aminobutyrate hydrolase family protein</fullName>
    </submittedName>
    <submittedName>
        <fullName evidence="2">Glutamine amidotransferase, class II/dipeptidase</fullName>
        <ecNumber evidence="2">2.4.2.-</ecNumber>
    </submittedName>
</protein>
<reference evidence="7 8" key="2">
    <citation type="submission" date="2018-08" db="EMBL/GenBank/DDBJ databases">
        <title>A genome reference for cultivated species of the human gut microbiota.</title>
        <authorList>
            <person name="Zou Y."/>
            <person name="Xue W."/>
            <person name="Luo G."/>
        </authorList>
    </citation>
    <scope>NUCLEOTIDE SEQUENCE [LARGE SCALE GENOMIC DNA]</scope>
    <source>
        <strain evidence="5 8">AF17-20</strain>
        <strain evidence="4 7">TF09-22</strain>
    </source>
</reference>
<sequence length="589" mass="65154">MNKLLLTTLLVLCPYLAMGQSNQKTTRKAPLIGISCSHPGRSSSTQMTYTESVIQAGGTPILISITTDSLILTDIANRLDGIILIGGGDIHPSYFNESPIEQLGEVDSLRDVYDMALIRLATRRNIPMFGICRGEQLINVAFGGTLYQDIPTQHPDTTVCHQQQEPSSIPTHTVHLTPGSAMASITGQTQLFTNTHHHQAVKQVAPGFSVTGWSSDSIPEAIESSHEYPIWGVQFHPEALATAGDSISARFFYFLVQKAATYRHAKEIHRRILSLDTHTDTPLDFDVSYNIGTREKTQVCLPKMREGKLDGQYLACWVRQGPCDEENSLKAIDRVDELIRHIYRQVEMNGEQCAIARTPDDLSRLKTEGKKAFYIGIENGYGIGKDLKNITRFHDAGVTYITLCHTRNNDICDSSSDTTARWNGLSPYGRKVVKEMNRLGIMIDLSHAAESTFWDVLKYSKAPVIVSHSSASAIYRHDRNLTDEQLRALAAHGGVAQACLVDEFLNPDAKKTNLTDFMKHLLHMVEVAGIDHVGIGSDFDGGGGVKGCNGDNDFINITVRLLEHGFTETDIAKIWGGNFLRVMKQVQTK</sequence>
<keyword evidence="3" id="KW-0378">Hydrolase</keyword>
<dbReference type="InterPro" id="IPR008257">
    <property type="entry name" value="Pept_M19"/>
</dbReference>
<reference evidence="3 9" key="3">
    <citation type="submission" date="2022-10" db="EMBL/GenBank/DDBJ databases">
        <title>Human gut microbiome strain richness.</title>
        <authorList>
            <person name="Chen-Liaw A."/>
        </authorList>
    </citation>
    <scope>NUCLEOTIDE SEQUENCE [LARGE SCALE GENOMIC DNA]</scope>
    <source>
        <strain evidence="3 9">D53st1_B1_D53t1_180928</strain>
    </source>
</reference>
<reference evidence="2 6" key="1">
    <citation type="submission" date="2015-09" db="EMBL/GenBank/DDBJ databases">
        <authorList>
            <consortium name="Pathogen Informatics"/>
        </authorList>
    </citation>
    <scope>NUCLEOTIDE SEQUENCE [LARGE SCALE GENOMIC DNA]</scope>
    <source>
        <strain evidence="2 6">2789STDY5834898</strain>
    </source>
</reference>
<dbReference type="Gene3D" id="3.40.50.880">
    <property type="match status" value="1"/>
</dbReference>
<keyword evidence="1" id="KW-0732">Signal</keyword>
<dbReference type="CDD" id="cd01301">
    <property type="entry name" value="rDP_like"/>
    <property type="match status" value="1"/>
</dbReference>
<evidence type="ECO:0000313" key="6">
    <source>
        <dbReference type="Proteomes" id="UP000095766"/>
    </source>
</evidence>
<keyword evidence="2" id="KW-0808">Transferase</keyword>
<dbReference type="PANTHER" id="PTHR10443">
    <property type="entry name" value="MICROSOMAL DIPEPTIDASE"/>
    <property type="match status" value="1"/>
</dbReference>
<dbReference type="RefSeq" id="WP_008664114.1">
    <property type="nucleotide sequence ID" value="NZ_BQNL01000001.1"/>
</dbReference>
<dbReference type="InterPro" id="IPR029062">
    <property type="entry name" value="Class_I_gatase-like"/>
</dbReference>
<dbReference type="SUPFAM" id="SSF52317">
    <property type="entry name" value="Class I glutamine amidotransferase-like"/>
    <property type="match status" value="1"/>
</dbReference>
<dbReference type="SUPFAM" id="SSF51556">
    <property type="entry name" value="Metallo-dependent hydrolases"/>
    <property type="match status" value="1"/>
</dbReference>
<keyword evidence="2" id="KW-0328">Glycosyltransferase</keyword>
<feature type="chain" id="PRO_5014250621" evidence="1">
    <location>
        <begin position="20"/>
        <end position="589"/>
    </location>
</feature>
<evidence type="ECO:0000313" key="9">
    <source>
        <dbReference type="Proteomes" id="UP001215818"/>
    </source>
</evidence>
<dbReference type="GO" id="GO:0006508">
    <property type="term" value="P:proteolysis"/>
    <property type="evidence" value="ECO:0007669"/>
    <property type="project" value="InterPro"/>
</dbReference>
<name>A0A173WUY8_BACUN</name>
<dbReference type="GO" id="GO:0070573">
    <property type="term" value="F:metallodipeptidase activity"/>
    <property type="evidence" value="ECO:0007669"/>
    <property type="project" value="InterPro"/>
</dbReference>
<gene>
    <name evidence="5" type="ORF">DWW83_20425</name>
    <name evidence="4" type="ORF">DXC91_09050</name>
    <name evidence="2" type="ORF">ERS852510_01304</name>
    <name evidence="3" type="ORF">POY73_17955</name>
</gene>
<dbReference type="EMBL" id="CZAO01000005">
    <property type="protein sequence ID" value="CUP32333.1"/>
    <property type="molecule type" value="Genomic_DNA"/>
</dbReference>
<dbReference type="PANTHER" id="PTHR10443:SF12">
    <property type="entry name" value="DIPEPTIDASE"/>
    <property type="match status" value="1"/>
</dbReference>
<dbReference type="Pfam" id="PF01244">
    <property type="entry name" value="Peptidase_M19"/>
    <property type="match status" value="1"/>
</dbReference>
<dbReference type="Proteomes" id="UP000284022">
    <property type="component" value="Unassembled WGS sequence"/>
</dbReference>
<dbReference type="InterPro" id="IPR032466">
    <property type="entry name" value="Metal_Hydrolase"/>
</dbReference>
<proteinExistence type="predicted"/>
<dbReference type="Pfam" id="PF07722">
    <property type="entry name" value="Peptidase_C26"/>
    <property type="match status" value="1"/>
</dbReference>
<dbReference type="Proteomes" id="UP000260874">
    <property type="component" value="Unassembled WGS sequence"/>
</dbReference>
<dbReference type="Proteomes" id="UP000095766">
    <property type="component" value="Unassembled WGS sequence"/>
</dbReference>
<dbReference type="PROSITE" id="PS51273">
    <property type="entry name" value="GATASE_TYPE_1"/>
    <property type="match status" value="1"/>
</dbReference>
<evidence type="ECO:0000313" key="4">
    <source>
        <dbReference type="EMBL" id="RGK86041.1"/>
    </source>
</evidence>
<dbReference type="EMBL" id="QSRB01000006">
    <property type="protein sequence ID" value="RGK86041.1"/>
    <property type="molecule type" value="Genomic_DNA"/>
</dbReference>
<dbReference type="Proteomes" id="UP001215818">
    <property type="component" value="Unassembled WGS sequence"/>
</dbReference>
<dbReference type="EMBL" id="QRXV01000030">
    <property type="protein sequence ID" value="RGU34577.1"/>
    <property type="molecule type" value="Genomic_DNA"/>
</dbReference>
<dbReference type="InterPro" id="IPR011697">
    <property type="entry name" value="Peptidase_C26"/>
</dbReference>
<accession>A0A173WUY8</accession>
<feature type="signal peptide" evidence="1">
    <location>
        <begin position="1"/>
        <end position="19"/>
    </location>
</feature>